<comment type="caution">
    <text evidence="1">The sequence shown here is derived from an EMBL/GenBank/DDBJ whole genome shotgun (WGS) entry which is preliminary data.</text>
</comment>
<sequence>MKRQRSNSFQTVIHPSFDQRRLNPAVYHGDRKYGLGCTRIDNKDCVNTLVTCRQSHQVFGTQEKMETTTAEQLPFYGFFATTVFDRAIMSREECIVLASEMAMDFYSELSMLYDMTLELKDTNEGTRHMDELVVILRTALQDSSVFPITLETAKAMALNIRRIYTGLIRVYLFLFQHYYRAFMLLDVAELLSACWERLLAFSVEYKILEDDAIHQAHNLILRITSSTLKDSI</sequence>
<dbReference type="SUPFAM" id="SSF101152">
    <property type="entry name" value="Mob1/phocein"/>
    <property type="match status" value="1"/>
</dbReference>
<reference evidence="1 2" key="1">
    <citation type="submission" date="2012-05" db="EMBL/GenBank/DDBJ databases">
        <title>Recombination and specialization in a pathogen metapopulation.</title>
        <authorList>
            <person name="Gardiner A."/>
            <person name="Kemen E."/>
            <person name="Schultz-Larsen T."/>
            <person name="MacLean D."/>
            <person name="Van Oosterhout C."/>
            <person name="Jones J.D.G."/>
        </authorList>
    </citation>
    <scope>NUCLEOTIDE SEQUENCE [LARGE SCALE GENOMIC DNA]</scope>
    <source>
        <strain evidence="1 2">Ac Nc2</strain>
    </source>
</reference>
<dbReference type="SMART" id="SM01388">
    <property type="entry name" value="Mob1_phocein"/>
    <property type="match status" value="1"/>
</dbReference>
<accession>A0A024GIU6</accession>
<dbReference type="InParanoid" id="A0A024GIU6"/>
<gene>
    <name evidence="1" type="ORF">BN9_076450</name>
</gene>
<evidence type="ECO:0000313" key="1">
    <source>
        <dbReference type="EMBL" id="CCI46690.1"/>
    </source>
</evidence>
<dbReference type="Gene3D" id="1.20.140.30">
    <property type="entry name" value="MOB kinase activator"/>
    <property type="match status" value="1"/>
</dbReference>
<dbReference type="STRING" id="65357.A0A024GIU6"/>
<proteinExistence type="predicted"/>
<dbReference type="Pfam" id="PF03637">
    <property type="entry name" value="Mob1_phocein"/>
    <property type="match status" value="1"/>
</dbReference>
<name>A0A024GIU6_9STRA</name>
<dbReference type="AlphaFoldDB" id="A0A024GIU6"/>
<dbReference type="Proteomes" id="UP000053237">
    <property type="component" value="Unassembled WGS sequence"/>
</dbReference>
<organism evidence="1 2">
    <name type="scientific">Albugo candida</name>
    <dbReference type="NCBI Taxonomy" id="65357"/>
    <lineage>
        <taxon>Eukaryota</taxon>
        <taxon>Sar</taxon>
        <taxon>Stramenopiles</taxon>
        <taxon>Oomycota</taxon>
        <taxon>Peronosporomycetes</taxon>
        <taxon>Albuginales</taxon>
        <taxon>Albuginaceae</taxon>
        <taxon>Albugo</taxon>
    </lineage>
</organism>
<dbReference type="OrthoDB" id="111651at2759"/>
<evidence type="ECO:0000313" key="2">
    <source>
        <dbReference type="Proteomes" id="UP000053237"/>
    </source>
</evidence>
<keyword evidence="2" id="KW-1185">Reference proteome</keyword>
<dbReference type="EMBL" id="CAIX01000137">
    <property type="protein sequence ID" value="CCI46690.1"/>
    <property type="molecule type" value="Genomic_DNA"/>
</dbReference>
<protein>
    <submittedName>
        <fullName evidence="1">Uncharacterized protein</fullName>
    </submittedName>
</protein>
<dbReference type="InterPro" id="IPR036703">
    <property type="entry name" value="MOB_kinase_act_sf"/>
</dbReference>
<dbReference type="InterPro" id="IPR005301">
    <property type="entry name" value="MOB_kinase_act_fam"/>
</dbReference>